<gene>
    <name evidence="3" type="ORF">Hfx1149_12315</name>
</gene>
<dbReference type="InterPro" id="IPR058305">
    <property type="entry name" value="DUF7992"/>
</dbReference>
<proteinExistence type="predicted"/>
<dbReference type="EMBL" id="VZUS01000001">
    <property type="protein sequence ID" value="KAB1188776.1"/>
    <property type="molecule type" value="Genomic_DNA"/>
</dbReference>
<evidence type="ECO:0000256" key="1">
    <source>
        <dbReference type="SAM" id="MobiDB-lite"/>
    </source>
</evidence>
<dbReference type="AlphaFoldDB" id="A0A643K5V6"/>
<name>A0A643K5V6_9EURY</name>
<protein>
    <recommendedName>
        <fullName evidence="2">DUF7992 domain-containing protein</fullName>
    </recommendedName>
</protein>
<feature type="compositionally biased region" description="Pro residues" evidence="1">
    <location>
        <begin position="1"/>
        <end position="11"/>
    </location>
</feature>
<evidence type="ECO:0000313" key="3">
    <source>
        <dbReference type="EMBL" id="KAB1188776.1"/>
    </source>
</evidence>
<dbReference type="Pfam" id="PF25955">
    <property type="entry name" value="DUF7992"/>
    <property type="match status" value="1"/>
</dbReference>
<dbReference type="RefSeq" id="WP_151138885.1">
    <property type="nucleotide sequence ID" value="NZ_VZUS01000001.1"/>
</dbReference>
<accession>A0A643K5V6</accession>
<organism evidence="3">
    <name type="scientific">Haloferax sp. CBA1149</name>
    <dbReference type="NCBI Taxonomy" id="2650753"/>
    <lineage>
        <taxon>Archaea</taxon>
        <taxon>Methanobacteriati</taxon>
        <taxon>Methanobacteriota</taxon>
        <taxon>Stenosarchaea group</taxon>
        <taxon>Halobacteria</taxon>
        <taxon>Halobacteriales</taxon>
        <taxon>Haloferacaceae</taxon>
        <taxon>Haloferax</taxon>
    </lineage>
</organism>
<comment type="caution">
    <text evidence="3">The sequence shown here is derived from an EMBL/GenBank/DDBJ whole genome shotgun (WGS) entry which is preliminary data.</text>
</comment>
<evidence type="ECO:0000259" key="2">
    <source>
        <dbReference type="Pfam" id="PF25955"/>
    </source>
</evidence>
<reference evidence="3" key="1">
    <citation type="submission" date="2019-09" db="EMBL/GenBank/DDBJ databases">
        <title>Genomic analysis of Haloferax sp. CBA1149.</title>
        <authorList>
            <person name="Roh S.W."/>
        </authorList>
    </citation>
    <scope>NUCLEOTIDE SEQUENCE</scope>
    <source>
        <strain evidence="3">CBA1149</strain>
    </source>
</reference>
<sequence length="162" mass="18607">MSLPETPPDPPSVYDGHDVDEYHTDAERRAEIQTFFELENAWGEAYEQWLEETLLTEQEYETALELGLFDKLDFYWDTGAGNVEYEIPPIVDGGYDLPLDTASDIEEELDEFAQIVADTLTEYYLDWGPTDDPDSEYHQLFGDQYNAADDVLTDDQEGRENA</sequence>
<feature type="domain" description="DUF7992" evidence="2">
    <location>
        <begin position="6"/>
        <end position="135"/>
    </location>
</feature>
<feature type="region of interest" description="Disordered" evidence="1">
    <location>
        <begin position="1"/>
        <end position="22"/>
    </location>
</feature>